<keyword evidence="3" id="KW-0472">Membrane</keyword>
<dbReference type="PANTHER" id="PTHR38439">
    <property type="entry name" value="AURACYANIN-B"/>
    <property type="match status" value="1"/>
</dbReference>
<name>A0A0G1E8T3_9BACT</name>
<dbReference type="Pfam" id="PF13473">
    <property type="entry name" value="Cupredoxin_1"/>
    <property type="match status" value="1"/>
</dbReference>
<dbReference type="PANTHER" id="PTHR38439:SF3">
    <property type="entry name" value="COPPER-RESISTANT CUPROPROTEIN COPI"/>
    <property type="match status" value="1"/>
</dbReference>
<keyword evidence="3" id="KW-0812">Transmembrane</keyword>
<dbReference type="AlphaFoldDB" id="A0A0G1E8T3"/>
<keyword evidence="1" id="KW-0479">Metal-binding</keyword>
<feature type="non-terminal residue" evidence="5">
    <location>
        <position position="152"/>
    </location>
</feature>
<dbReference type="Gene3D" id="2.60.40.420">
    <property type="entry name" value="Cupredoxins - blue copper proteins"/>
    <property type="match status" value="1"/>
</dbReference>
<evidence type="ECO:0000313" key="5">
    <source>
        <dbReference type="EMBL" id="KKS70983.1"/>
    </source>
</evidence>
<dbReference type="InterPro" id="IPR050845">
    <property type="entry name" value="Cu-binding_ET"/>
</dbReference>
<reference evidence="5 6" key="1">
    <citation type="journal article" date="2015" name="Nature">
        <title>rRNA introns, odd ribosomes, and small enigmatic genomes across a large radiation of phyla.</title>
        <authorList>
            <person name="Brown C.T."/>
            <person name="Hug L.A."/>
            <person name="Thomas B.C."/>
            <person name="Sharon I."/>
            <person name="Castelle C.J."/>
            <person name="Singh A."/>
            <person name="Wilkins M.J."/>
            <person name="Williams K.H."/>
            <person name="Banfield J.F."/>
        </authorList>
    </citation>
    <scope>NUCLEOTIDE SEQUENCE [LARGE SCALE GENOMIC DNA]</scope>
</reference>
<dbReference type="Proteomes" id="UP000034785">
    <property type="component" value="Unassembled WGS sequence"/>
</dbReference>
<protein>
    <submittedName>
        <fullName evidence="5">Plastocyanin</fullName>
    </submittedName>
</protein>
<comment type="caution">
    <text evidence="5">The sequence shown here is derived from an EMBL/GenBank/DDBJ whole genome shotgun (WGS) entry which is preliminary data.</text>
</comment>
<dbReference type="InterPro" id="IPR028096">
    <property type="entry name" value="EfeO_Cupredoxin"/>
</dbReference>
<sequence>MNKQSLISGEIKASWIILAVFILIVGGVFFWAGPFRGSQVSSQVSSQPEERVAGADITVPNQEAIKSFDIEGKPFEFSIKEIKVKEGDKVRINFKNTQGTHDFTIEEFDAHTKMLQVGETDSVEFVADKKGTFEYYCSVGNGFHRQQGMVGK</sequence>
<evidence type="ECO:0000259" key="4">
    <source>
        <dbReference type="Pfam" id="PF13473"/>
    </source>
</evidence>
<dbReference type="GO" id="GO:0046872">
    <property type="term" value="F:metal ion binding"/>
    <property type="evidence" value="ECO:0007669"/>
    <property type="project" value="UniProtKB-KW"/>
</dbReference>
<keyword evidence="2" id="KW-0186">Copper</keyword>
<dbReference type="EMBL" id="LCEJ01000008">
    <property type="protein sequence ID" value="KKS70983.1"/>
    <property type="molecule type" value="Genomic_DNA"/>
</dbReference>
<accession>A0A0G1E8T3</accession>
<dbReference type="SUPFAM" id="SSF49503">
    <property type="entry name" value="Cupredoxins"/>
    <property type="match status" value="1"/>
</dbReference>
<evidence type="ECO:0000313" key="6">
    <source>
        <dbReference type="Proteomes" id="UP000034785"/>
    </source>
</evidence>
<organism evidence="5 6">
    <name type="scientific">Candidatus Daviesbacteria bacterium GW2011_GWA2_42_7</name>
    <dbReference type="NCBI Taxonomy" id="1618425"/>
    <lineage>
        <taxon>Bacteria</taxon>
        <taxon>Candidatus Daviesiibacteriota</taxon>
    </lineage>
</organism>
<gene>
    <name evidence="5" type="ORF">UV41_C0008G0015</name>
</gene>
<proteinExistence type="predicted"/>
<feature type="transmembrane region" description="Helical" evidence="3">
    <location>
        <begin position="12"/>
        <end position="32"/>
    </location>
</feature>
<keyword evidence="3" id="KW-1133">Transmembrane helix</keyword>
<evidence type="ECO:0000256" key="3">
    <source>
        <dbReference type="SAM" id="Phobius"/>
    </source>
</evidence>
<evidence type="ECO:0000256" key="1">
    <source>
        <dbReference type="ARBA" id="ARBA00022723"/>
    </source>
</evidence>
<evidence type="ECO:0000256" key="2">
    <source>
        <dbReference type="ARBA" id="ARBA00023008"/>
    </source>
</evidence>
<feature type="domain" description="EfeO-type cupredoxin-like" evidence="4">
    <location>
        <begin position="62"/>
        <end position="144"/>
    </location>
</feature>
<dbReference type="InterPro" id="IPR008972">
    <property type="entry name" value="Cupredoxin"/>
</dbReference>